<dbReference type="Pfam" id="PF10615">
    <property type="entry name" value="DUF2470"/>
    <property type="match status" value="1"/>
</dbReference>
<dbReference type="InterPro" id="IPR019595">
    <property type="entry name" value="DUF2470"/>
</dbReference>
<feature type="chain" id="PRO_5043739604" evidence="1">
    <location>
        <begin position="23"/>
        <end position="232"/>
    </location>
</feature>
<dbReference type="AlphaFoldDB" id="A0AAU8J429"/>
<gene>
    <name evidence="3" type="ORF">ABII15_37280</name>
</gene>
<name>A0AAU8J429_9ACTN</name>
<proteinExistence type="predicted"/>
<accession>A0AAU8J429</accession>
<organism evidence="3">
    <name type="scientific">Streptomyces tabacisoli</name>
    <dbReference type="NCBI Taxonomy" id="3156398"/>
    <lineage>
        <taxon>Bacteria</taxon>
        <taxon>Bacillati</taxon>
        <taxon>Actinomycetota</taxon>
        <taxon>Actinomycetes</taxon>
        <taxon>Kitasatosporales</taxon>
        <taxon>Streptomycetaceae</taxon>
        <taxon>Streptomyces</taxon>
    </lineage>
</organism>
<dbReference type="EMBL" id="CP159534">
    <property type="protein sequence ID" value="XCJ75282.1"/>
    <property type="molecule type" value="Genomic_DNA"/>
</dbReference>
<sequence>MGVRQIAAAVPTAAARARSVLAAAWTCGVTTDVGQDDLVGAHRVATEDGTVRISPPPDSVLAAAVLCAPHGRPTTLLEFADAAPVPVRDRVRARLWLSGELVPDGEELLLIPERAVLQTRSERIGIDLDDLATTAPDPLALAEPRLLTHLAEAHPEAVEQLTRLIAPDSLHGVVRVQPLAVDRHGLTLRLERTRGQADVRIPFHTPADDLGSLTERMHCLLASAQSVTRRMR</sequence>
<dbReference type="InterPro" id="IPR037119">
    <property type="entry name" value="Haem_oxidase_HugZ-like_sf"/>
</dbReference>
<evidence type="ECO:0000259" key="2">
    <source>
        <dbReference type="Pfam" id="PF10615"/>
    </source>
</evidence>
<dbReference type="RefSeq" id="WP_353946717.1">
    <property type="nucleotide sequence ID" value="NZ_CP159534.1"/>
</dbReference>
<keyword evidence="1" id="KW-0732">Signal</keyword>
<protein>
    <submittedName>
        <fullName evidence="3">DUF2470 domain-containing protein</fullName>
    </submittedName>
</protein>
<feature type="signal peptide" evidence="1">
    <location>
        <begin position="1"/>
        <end position="22"/>
    </location>
</feature>
<reference evidence="3" key="1">
    <citation type="submission" date="2024-06" db="EMBL/GenBank/DDBJ databases">
        <title>Streptomyces sp. strain HUAS MG91 genome sequences.</title>
        <authorList>
            <person name="Mo P."/>
        </authorList>
    </citation>
    <scope>NUCLEOTIDE SEQUENCE</scope>
    <source>
        <strain evidence="3">HUAS MG91</strain>
    </source>
</reference>
<dbReference type="KEGG" id="stac:ABII15_37280"/>
<feature type="domain" description="DUF2470" evidence="2">
    <location>
        <begin position="144"/>
        <end position="218"/>
    </location>
</feature>
<evidence type="ECO:0000256" key="1">
    <source>
        <dbReference type="SAM" id="SignalP"/>
    </source>
</evidence>
<evidence type="ECO:0000313" key="3">
    <source>
        <dbReference type="EMBL" id="XCJ75282.1"/>
    </source>
</evidence>
<dbReference type="SUPFAM" id="SSF50475">
    <property type="entry name" value="FMN-binding split barrel"/>
    <property type="match status" value="1"/>
</dbReference>
<dbReference type="Gene3D" id="3.20.180.10">
    <property type="entry name" value="PNP-oxidase-like"/>
    <property type="match status" value="1"/>
</dbReference>